<organism evidence="17 18">
    <name type="scientific">Candida oxycetoniae</name>
    <dbReference type="NCBI Taxonomy" id="497107"/>
    <lineage>
        <taxon>Eukaryota</taxon>
        <taxon>Fungi</taxon>
        <taxon>Dikarya</taxon>
        <taxon>Ascomycota</taxon>
        <taxon>Saccharomycotina</taxon>
        <taxon>Pichiomycetes</taxon>
        <taxon>Debaryomycetaceae</taxon>
        <taxon>Candida/Lodderomyces clade</taxon>
        <taxon>Candida</taxon>
    </lineage>
</organism>
<evidence type="ECO:0000256" key="4">
    <source>
        <dbReference type="ARBA" id="ARBA00022723"/>
    </source>
</evidence>
<dbReference type="InterPro" id="IPR036915">
    <property type="entry name" value="Cyclin-like_sf"/>
</dbReference>
<dbReference type="PROSITE" id="PS50114">
    <property type="entry name" value="GATA_ZN_FINGER_2"/>
    <property type="match status" value="1"/>
</dbReference>
<reference evidence="17" key="1">
    <citation type="journal article" date="2022" name="DNA Res.">
        <title>Genome analysis of five recently described species of the CUG-Ser clade uncovers Candida theae as a new hybrid lineage with pathogenic potential in the Candida parapsilosis species complex.</title>
        <authorList>
            <person name="Mixao V."/>
            <person name="Del Olmo V."/>
            <person name="Hegedusova E."/>
            <person name="Saus E."/>
            <person name="Pryszcz L."/>
            <person name="Cillingova A."/>
            <person name="Nosek J."/>
            <person name="Gabaldon T."/>
        </authorList>
    </citation>
    <scope>NUCLEOTIDE SEQUENCE</scope>
    <source>
        <strain evidence="17">CBS 10844</strain>
    </source>
</reference>
<dbReference type="GO" id="GO:0008270">
    <property type="term" value="F:zinc ion binding"/>
    <property type="evidence" value="ECO:0007669"/>
    <property type="project" value="UniProtKB-KW"/>
</dbReference>
<dbReference type="Pfam" id="PF00382">
    <property type="entry name" value="TFIIB"/>
    <property type="match status" value="2"/>
</dbReference>
<dbReference type="SUPFAM" id="SSF47954">
    <property type="entry name" value="Cyclin-like"/>
    <property type="match status" value="2"/>
</dbReference>
<dbReference type="FunFam" id="1.10.472.10:FF:000008">
    <property type="entry name" value="Transcription initiation factor IIB"/>
    <property type="match status" value="1"/>
</dbReference>
<comment type="caution">
    <text evidence="17">The sequence shown here is derived from an EMBL/GenBank/DDBJ whole genome shotgun (WGS) entry which is preliminary data.</text>
</comment>
<evidence type="ECO:0000256" key="6">
    <source>
        <dbReference type="ARBA" id="ARBA00022771"/>
    </source>
</evidence>
<dbReference type="InterPro" id="IPR023486">
    <property type="entry name" value="TFIIB_CS"/>
</dbReference>
<dbReference type="InterPro" id="IPR013137">
    <property type="entry name" value="Znf_TFIIB"/>
</dbReference>
<dbReference type="PROSITE" id="PS51134">
    <property type="entry name" value="ZF_TFIIB"/>
    <property type="match status" value="1"/>
</dbReference>
<keyword evidence="18" id="KW-1185">Reference proteome</keyword>
<keyword evidence="10" id="KW-0539">Nucleus</keyword>
<keyword evidence="7" id="KW-0862">Zinc</keyword>
<dbReference type="GO" id="GO:0051123">
    <property type="term" value="P:RNA polymerase II preinitiation complex assembly"/>
    <property type="evidence" value="ECO:0007669"/>
    <property type="project" value="UniProtKB-ARBA"/>
</dbReference>
<evidence type="ECO:0000256" key="12">
    <source>
        <dbReference type="ARBA" id="ARBA00056616"/>
    </source>
</evidence>
<dbReference type="InterPro" id="IPR013763">
    <property type="entry name" value="Cyclin-like_dom"/>
</dbReference>
<keyword evidence="9" id="KW-0804">Transcription</keyword>
<dbReference type="GO" id="GO:0016251">
    <property type="term" value="F:RNA polymerase II general transcription initiation factor activity"/>
    <property type="evidence" value="ECO:0007669"/>
    <property type="project" value="TreeGrafter"/>
</dbReference>
<dbReference type="GO" id="GO:0006355">
    <property type="term" value="P:regulation of DNA-templated transcription"/>
    <property type="evidence" value="ECO:0007669"/>
    <property type="project" value="InterPro"/>
</dbReference>
<comment type="subunit">
    <text evidence="13">Associates with TFIID-IIA (DA complex) to form TFIID-IIA-IIB (DAB-complex) which is then recognized by polymerase II.</text>
</comment>
<dbReference type="CDD" id="cd20551">
    <property type="entry name" value="CYCLIN_TFIIB_rpt1"/>
    <property type="match status" value="1"/>
</dbReference>
<dbReference type="Gene3D" id="1.10.472.10">
    <property type="entry name" value="Cyclin-like"/>
    <property type="match status" value="1"/>
</dbReference>
<evidence type="ECO:0000256" key="9">
    <source>
        <dbReference type="ARBA" id="ARBA00023163"/>
    </source>
</evidence>
<dbReference type="SUPFAM" id="SSF57783">
    <property type="entry name" value="Zinc beta-ribbon"/>
    <property type="match status" value="1"/>
</dbReference>
<evidence type="ECO:0000256" key="10">
    <source>
        <dbReference type="ARBA" id="ARBA00023242"/>
    </source>
</evidence>
<dbReference type="GO" id="GO:0097550">
    <property type="term" value="C:transcription preinitiation complex"/>
    <property type="evidence" value="ECO:0007669"/>
    <property type="project" value="TreeGrafter"/>
</dbReference>
<evidence type="ECO:0000256" key="8">
    <source>
        <dbReference type="ARBA" id="ARBA00023015"/>
    </source>
</evidence>
<comment type="function">
    <text evidence="12">General factor that plays a major role in the activation of eukaryotic genes transcribed by RNA polymerase II.</text>
</comment>
<dbReference type="PANTHER" id="PTHR11618:SF13">
    <property type="entry name" value="TRANSCRIPTION INITIATION FACTOR IIB"/>
    <property type="match status" value="1"/>
</dbReference>
<dbReference type="FunFam" id="1.10.472.170:FF:000001">
    <property type="entry name" value="Transcription initiation factor IIB"/>
    <property type="match status" value="1"/>
</dbReference>
<keyword evidence="4" id="KW-0479">Metal-binding</keyword>
<dbReference type="EMBL" id="JAHUZD010000118">
    <property type="protein sequence ID" value="KAI3403890.1"/>
    <property type="molecule type" value="Genomic_DNA"/>
</dbReference>
<dbReference type="PANTHER" id="PTHR11618">
    <property type="entry name" value="TRANSCRIPTION INITIATION FACTOR IIB-RELATED"/>
    <property type="match status" value="1"/>
</dbReference>
<dbReference type="InterPro" id="IPR000812">
    <property type="entry name" value="TFIIB"/>
</dbReference>
<evidence type="ECO:0000313" key="17">
    <source>
        <dbReference type="EMBL" id="KAI3403890.1"/>
    </source>
</evidence>
<evidence type="ECO:0000256" key="13">
    <source>
        <dbReference type="ARBA" id="ARBA00066213"/>
    </source>
</evidence>
<evidence type="ECO:0000256" key="3">
    <source>
        <dbReference type="ARBA" id="ARBA00013932"/>
    </source>
</evidence>
<dbReference type="Gene3D" id="1.10.472.170">
    <property type="match status" value="1"/>
</dbReference>
<name>A0AAI9SW90_9ASCO</name>
<dbReference type="GO" id="GO:0005634">
    <property type="term" value="C:nucleus"/>
    <property type="evidence" value="ECO:0007669"/>
    <property type="project" value="UniProtKB-SubCell"/>
</dbReference>
<dbReference type="PRINTS" id="PR00685">
    <property type="entry name" value="TIFACTORIIB"/>
</dbReference>
<dbReference type="AlphaFoldDB" id="A0AAI9SW90"/>
<dbReference type="Proteomes" id="UP001202479">
    <property type="component" value="Unassembled WGS sequence"/>
</dbReference>
<proteinExistence type="inferred from homology"/>
<comment type="subcellular location">
    <subcellularLocation>
        <location evidence="1">Nucleus</location>
    </subcellularLocation>
</comment>
<evidence type="ECO:0000256" key="2">
    <source>
        <dbReference type="ARBA" id="ARBA00010857"/>
    </source>
</evidence>
<dbReference type="InterPro" id="IPR000679">
    <property type="entry name" value="Znf_GATA"/>
</dbReference>
<protein>
    <recommendedName>
        <fullName evidence="3">Transcription initiation factor IIB</fullName>
    </recommendedName>
    <alternativeName>
        <fullName evidence="11">General transcription factor TFIIB</fullName>
    </alternativeName>
</protein>
<dbReference type="InterPro" id="IPR013150">
    <property type="entry name" value="TFIIB_cyclin"/>
</dbReference>
<evidence type="ECO:0000256" key="11">
    <source>
        <dbReference type="ARBA" id="ARBA00031706"/>
    </source>
</evidence>
<keyword evidence="5" id="KW-0677">Repeat</keyword>
<evidence type="ECO:0000256" key="14">
    <source>
        <dbReference type="PROSITE-ProRule" id="PRU00469"/>
    </source>
</evidence>
<comment type="similarity">
    <text evidence="2">Belongs to the TFIIB family.</text>
</comment>
<evidence type="ECO:0000256" key="7">
    <source>
        <dbReference type="ARBA" id="ARBA00022833"/>
    </source>
</evidence>
<dbReference type="Pfam" id="PF08271">
    <property type="entry name" value="Zn_Ribbon_TF"/>
    <property type="match status" value="1"/>
</dbReference>
<dbReference type="GeneID" id="73380935"/>
<keyword evidence="6 14" id="KW-0863">Zinc-finger</keyword>
<dbReference type="PROSITE" id="PS00782">
    <property type="entry name" value="TFIIB"/>
    <property type="match status" value="2"/>
</dbReference>
<evidence type="ECO:0000256" key="1">
    <source>
        <dbReference type="ARBA" id="ARBA00004123"/>
    </source>
</evidence>
<evidence type="ECO:0000259" key="16">
    <source>
        <dbReference type="PROSITE" id="PS51134"/>
    </source>
</evidence>
<keyword evidence="8" id="KW-0805">Transcription regulation</keyword>
<evidence type="ECO:0000256" key="5">
    <source>
        <dbReference type="ARBA" id="ARBA00022737"/>
    </source>
</evidence>
<dbReference type="GO" id="GO:0017025">
    <property type="term" value="F:TBP-class protein binding"/>
    <property type="evidence" value="ECO:0007669"/>
    <property type="project" value="InterPro"/>
</dbReference>
<feature type="domain" description="GATA-type" evidence="15">
    <location>
        <begin position="24"/>
        <end position="56"/>
    </location>
</feature>
<sequence length="352" mass="39032">MSSAVAATLASNKVEAREYIGPNLNVTLTCPECKIFPPDLIERFSEGDIVCGSCGLVLSDRVVDTRSEWRTFSNDDQNGDDPSRVGDAGNPLLDTEDLSTMISYVPDNTKVGRELSRAQSKSLVDKKDNALAAAYVKISQMCDGYQLPKIVQDGAKEVYKMVYEEKLLRGKSQESIMAASIFIGCRKAKVARSFKEIWALTNVPRKEIGKVFRIMDRIIREKNAANPQSAAYYSQDNIQTTQTSAEDLIRRFCSHLGLNTQVTNGAEYIARRCKEVGVLAGRSPTTIAATVIYMASSVFGIDLPPSKISDKTGVSDGTIKTSYKYMYEEREKLVDPYWIETGKVKLENIPKN</sequence>
<dbReference type="FunFam" id="2.20.25.10:FF:000036">
    <property type="entry name" value="Transcription initiation factor IIB"/>
    <property type="match status" value="1"/>
</dbReference>
<feature type="domain" description="TFIIB-type" evidence="16">
    <location>
        <begin position="26"/>
        <end position="59"/>
    </location>
</feature>
<accession>A0AAI9SW90</accession>
<gene>
    <name evidence="17" type="ORF">KGF56_003320</name>
</gene>
<dbReference type="GO" id="GO:0043565">
    <property type="term" value="F:sequence-specific DNA binding"/>
    <property type="evidence" value="ECO:0007669"/>
    <property type="project" value="InterPro"/>
</dbReference>
<evidence type="ECO:0000313" key="18">
    <source>
        <dbReference type="Proteomes" id="UP001202479"/>
    </source>
</evidence>
<dbReference type="SMART" id="SM00385">
    <property type="entry name" value="CYCLIN"/>
    <property type="match status" value="2"/>
</dbReference>
<dbReference type="RefSeq" id="XP_049179637.1">
    <property type="nucleotide sequence ID" value="XM_049324640.1"/>
</dbReference>
<evidence type="ECO:0000259" key="15">
    <source>
        <dbReference type="PROSITE" id="PS50114"/>
    </source>
</evidence>